<reference evidence="2 3" key="1">
    <citation type="submission" date="2021-06" db="EMBL/GenBank/DDBJ databases">
        <title>Caerostris darwini draft genome.</title>
        <authorList>
            <person name="Kono N."/>
            <person name="Arakawa K."/>
        </authorList>
    </citation>
    <scope>NUCLEOTIDE SEQUENCE [LARGE SCALE GENOMIC DNA]</scope>
</reference>
<sequence>MKRNIRIVDLLSFPTALLASPRAVVHQNPSSSAYRVAGSVNRVRPLAGESSFSRLILTHHSETDYVPNESSSQRKVALAKSVLLADKCSSISWENVVSVAREMKVSVL</sequence>
<gene>
    <name evidence="2" type="ORF">CDAR_304721</name>
</gene>
<keyword evidence="1" id="KW-0732">Signal</keyword>
<evidence type="ECO:0000313" key="2">
    <source>
        <dbReference type="EMBL" id="GIY00156.1"/>
    </source>
</evidence>
<feature type="chain" id="PRO_5043439192" evidence="1">
    <location>
        <begin position="20"/>
        <end position="108"/>
    </location>
</feature>
<evidence type="ECO:0000313" key="3">
    <source>
        <dbReference type="Proteomes" id="UP001054837"/>
    </source>
</evidence>
<accession>A0AAV4PUZ5</accession>
<dbReference type="AlphaFoldDB" id="A0AAV4PUZ5"/>
<protein>
    <submittedName>
        <fullName evidence="2">Uncharacterized protein</fullName>
    </submittedName>
</protein>
<evidence type="ECO:0000256" key="1">
    <source>
        <dbReference type="SAM" id="SignalP"/>
    </source>
</evidence>
<keyword evidence="3" id="KW-1185">Reference proteome</keyword>
<comment type="caution">
    <text evidence="2">The sequence shown here is derived from an EMBL/GenBank/DDBJ whole genome shotgun (WGS) entry which is preliminary data.</text>
</comment>
<proteinExistence type="predicted"/>
<organism evidence="2 3">
    <name type="scientific">Caerostris darwini</name>
    <dbReference type="NCBI Taxonomy" id="1538125"/>
    <lineage>
        <taxon>Eukaryota</taxon>
        <taxon>Metazoa</taxon>
        <taxon>Ecdysozoa</taxon>
        <taxon>Arthropoda</taxon>
        <taxon>Chelicerata</taxon>
        <taxon>Arachnida</taxon>
        <taxon>Araneae</taxon>
        <taxon>Araneomorphae</taxon>
        <taxon>Entelegynae</taxon>
        <taxon>Araneoidea</taxon>
        <taxon>Araneidae</taxon>
        <taxon>Caerostris</taxon>
    </lineage>
</organism>
<name>A0AAV4PUZ5_9ARAC</name>
<dbReference type="Proteomes" id="UP001054837">
    <property type="component" value="Unassembled WGS sequence"/>
</dbReference>
<dbReference type="EMBL" id="BPLQ01003393">
    <property type="protein sequence ID" value="GIY00156.1"/>
    <property type="molecule type" value="Genomic_DNA"/>
</dbReference>
<feature type="signal peptide" evidence="1">
    <location>
        <begin position="1"/>
        <end position="19"/>
    </location>
</feature>